<dbReference type="RefSeq" id="WP_116883329.1">
    <property type="nucleotide sequence ID" value="NZ_CABMMC010000112.1"/>
</dbReference>
<evidence type="ECO:0008006" key="3">
    <source>
        <dbReference type="Google" id="ProtNLM"/>
    </source>
</evidence>
<dbReference type="GeneID" id="78294637"/>
<sequence>MTRSDWRLLDNGSRIPAENYADQPYVVRTGDGAWLCCVTTGSGNEGAQGQHVCTCRSTDLGRTWSEPIFVEEPGDVENSYAVMLKAPSGRVFIFYNRNTDNVREVEKHDRSGTFTRVDCLGSFVFKYSDDCGRSWSRERYEIPFRLFDCDRNNVYGGRIRFFWNVGRAFAFDGAAWVSLIRVGEMGEGFYQRSEGSLLKSPDLFDVENPGEAHWITLPDGGTGLRTPPGGGPIAEEQCFVPLDDGSLYVTCRTIDGYPVEAYSRDGGRSWPELRYMRRASGRAVKHPRAANFVWKCSEGRYLYWFHNHGGPFIRRRPQAAYEDRNPSWLLAGIEMDSPEGRVIRWGEPELLLYHDDPMVRFSYPDLIEQQGRYFVTETEKNLARVHEIPADFLETMWARVRGESVTPDAGILFEAPGGSRCGAPPELPEFYRRDYTQPNHGGMLTSDGCAFEVELAGTVPGSLLEGRDDDGRGIALELDPELRIILTLDNGNEECRMRSERISELASGDILTVNVDGGPGIVSFVRNGVFLDGGEELQFGWRRFNPRLIRRFSPAPWQVGQQVRQLRVFDRALMTAECRCREYPAAQL</sequence>
<dbReference type="CDD" id="cd15482">
    <property type="entry name" value="Sialidase_non-viral"/>
    <property type="match status" value="1"/>
</dbReference>
<dbReference type="EMBL" id="QEKH01000007">
    <property type="protein sequence ID" value="PVY44327.1"/>
    <property type="molecule type" value="Genomic_DNA"/>
</dbReference>
<protein>
    <recommendedName>
        <fullName evidence="3">BNR repeat protein</fullName>
    </recommendedName>
</protein>
<dbReference type="InterPro" id="IPR036278">
    <property type="entry name" value="Sialidase_sf"/>
</dbReference>
<gene>
    <name evidence="1" type="ORF">C8D82_10782</name>
</gene>
<proteinExistence type="predicted"/>
<keyword evidence="2" id="KW-1185">Reference proteome</keyword>
<organism evidence="1 2">
    <name type="scientific">Victivallis vadensis</name>
    <dbReference type="NCBI Taxonomy" id="172901"/>
    <lineage>
        <taxon>Bacteria</taxon>
        <taxon>Pseudomonadati</taxon>
        <taxon>Lentisphaerota</taxon>
        <taxon>Lentisphaeria</taxon>
        <taxon>Victivallales</taxon>
        <taxon>Victivallaceae</taxon>
        <taxon>Victivallis</taxon>
    </lineage>
</organism>
<reference evidence="1 2" key="1">
    <citation type="submission" date="2018-04" db="EMBL/GenBank/DDBJ databases">
        <title>Genomic Encyclopedia of Type Strains, Phase IV (KMG-IV): sequencing the most valuable type-strain genomes for metagenomic binning, comparative biology and taxonomic classification.</title>
        <authorList>
            <person name="Goeker M."/>
        </authorList>
    </citation>
    <scope>NUCLEOTIDE SEQUENCE [LARGE SCALE GENOMIC DNA]</scope>
    <source>
        <strain evidence="1 2">DSM 14823</strain>
    </source>
</reference>
<comment type="caution">
    <text evidence="1">The sequence shown here is derived from an EMBL/GenBank/DDBJ whole genome shotgun (WGS) entry which is preliminary data.</text>
</comment>
<name>A0A2U1B730_9BACT</name>
<dbReference type="OrthoDB" id="240763at2"/>
<accession>A0A2U1B730</accession>
<evidence type="ECO:0000313" key="1">
    <source>
        <dbReference type="EMBL" id="PVY44327.1"/>
    </source>
</evidence>
<dbReference type="Gene3D" id="2.120.10.10">
    <property type="match status" value="2"/>
</dbReference>
<dbReference type="AlphaFoldDB" id="A0A2U1B730"/>
<dbReference type="Proteomes" id="UP000245959">
    <property type="component" value="Unassembled WGS sequence"/>
</dbReference>
<evidence type="ECO:0000313" key="2">
    <source>
        <dbReference type="Proteomes" id="UP000245959"/>
    </source>
</evidence>
<dbReference type="SUPFAM" id="SSF50939">
    <property type="entry name" value="Sialidases"/>
    <property type="match status" value="1"/>
</dbReference>